<evidence type="ECO:0008006" key="4">
    <source>
        <dbReference type="Google" id="ProtNLM"/>
    </source>
</evidence>
<comment type="caution">
    <text evidence="2">The sequence shown here is derived from an EMBL/GenBank/DDBJ whole genome shotgun (WGS) entry which is preliminary data.</text>
</comment>
<dbReference type="AlphaFoldDB" id="A0A5C6ABH6"/>
<feature type="transmembrane region" description="Helical" evidence="1">
    <location>
        <begin position="97"/>
        <end position="118"/>
    </location>
</feature>
<dbReference type="OrthoDB" id="277292at2"/>
<evidence type="ECO:0000256" key="1">
    <source>
        <dbReference type="SAM" id="Phobius"/>
    </source>
</evidence>
<reference evidence="2 3" key="1">
    <citation type="submission" date="2019-02" db="EMBL/GenBank/DDBJ databases">
        <title>Deep-cultivation of Planctomycetes and their phenomic and genomic characterization uncovers novel biology.</title>
        <authorList>
            <person name="Wiegand S."/>
            <person name="Jogler M."/>
            <person name="Boedeker C."/>
            <person name="Pinto D."/>
            <person name="Vollmers J."/>
            <person name="Rivas-Marin E."/>
            <person name="Kohn T."/>
            <person name="Peeters S.H."/>
            <person name="Heuer A."/>
            <person name="Rast P."/>
            <person name="Oberbeckmann S."/>
            <person name="Bunk B."/>
            <person name="Jeske O."/>
            <person name="Meyerdierks A."/>
            <person name="Storesund J.E."/>
            <person name="Kallscheuer N."/>
            <person name="Luecker S."/>
            <person name="Lage O.M."/>
            <person name="Pohl T."/>
            <person name="Merkel B.J."/>
            <person name="Hornburger P."/>
            <person name="Mueller R.-W."/>
            <person name="Bruemmer F."/>
            <person name="Labrenz M."/>
            <person name="Spormann A.M."/>
            <person name="Op Den Camp H."/>
            <person name="Overmann J."/>
            <person name="Amann R."/>
            <person name="Jetten M.S.M."/>
            <person name="Mascher T."/>
            <person name="Medema M.H."/>
            <person name="Devos D.P."/>
            <person name="Kaster A.-K."/>
            <person name="Ovreas L."/>
            <person name="Rohde M."/>
            <person name="Galperin M.Y."/>
            <person name="Jogler C."/>
        </authorList>
    </citation>
    <scope>NUCLEOTIDE SEQUENCE [LARGE SCALE GENOMIC DNA]</scope>
    <source>
        <strain evidence="2 3">Pla108</strain>
    </source>
</reference>
<name>A0A5C6ABH6_9BACT</name>
<keyword evidence="1" id="KW-0812">Transmembrane</keyword>
<dbReference type="Proteomes" id="UP000317421">
    <property type="component" value="Unassembled WGS sequence"/>
</dbReference>
<accession>A0A5C6ABH6</accession>
<sequence>MCDEDEILLRYHFGDMSPAELAQFEQRLVNEPELAERLQELRDCIAVNGVPGCTGSRTPPSEAPARLADRTVQAIFAGHLERASECVGRKRFNLVEVVAVGVVATFLGALILPGLLVAREARNRNVCANNLHEIGKSLESYRLTHAGHFPMIGEEENAGLFSAMLAEGDAFDREVLQRLLVCPSSELAERVAAGEVRVVVPTLETLLTERDPIELDRLQRYMGGSFAYRIGYRVDGEYVEPEEGGNCRLPLMADAPSRRCSISVVSQNHGGCGQNVLFAGGTVRFVSGCWMPEQSDHLFLNDDNEIAAGSHRGDIVLAPSGVTPLGVPFVHFGL</sequence>
<proteinExistence type="predicted"/>
<protein>
    <recommendedName>
        <fullName evidence="4">Type II secretion system protein G</fullName>
    </recommendedName>
</protein>
<dbReference type="RefSeq" id="WP_146445227.1">
    <property type="nucleotide sequence ID" value="NZ_SJPR01000003.1"/>
</dbReference>
<evidence type="ECO:0000313" key="2">
    <source>
        <dbReference type="EMBL" id="TWT96717.1"/>
    </source>
</evidence>
<evidence type="ECO:0000313" key="3">
    <source>
        <dbReference type="Proteomes" id="UP000317421"/>
    </source>
</evidence>
<keyword evidence="1" id="KW-1133">Transmembrane helix</keyword>
<gene>
    <name evidence="2" type="ORF">Pla108_24910</name>
</gene>
<organism evidence="2 3">
    <name type="scientific">Botrimarina colliarenosi</name>
    <dbReference type="NCBI Taxonomy" id="2528001"/>
    <lineage>
        <taxon>Bacteria</taxon>
        <taxon>Pseudomonadati</taxon>
        <taxon>Planctomycetota</taxon>
        <taxon>Planctomycetia</taxon>
        <taxon>Pirellulales</taxon>
        <taxon>Lacipirellulaceae</taxon>
        <taxon>Botrimarina</taxon>
    </lineage>
</organism>
<keyword evidence="1" id="KW-0472">Membrane</keyword>
<keyword evidence="3" id="KW-1185">Reference proteome</keyword>
<dbReference type="EMBL" id="SJPR01000003">
    <property type="protein sequence ID" value="TWT96717.1"/>
    <property type="molecule type" value="Genomic_DNA"/>
</dbReference>